<keyword evidence="2" id="KW-0507">mRNA processing</keyword>
<evidence type="ECO:0000313" key="15">
    <source>
        <dbReference type="Proteomes" id="UP001604277"/>
    </source>
</evidence>
<evidence type="ECO:0000256" key="7">
    <source>
        <dbReference type="ARBA" id="ARBA00061317"/>
    </source>
</evidence>
<feature type="coiled-coil region" evidence="9">
    <location>
        <begin position="7"/>
        <end position="65"/>
    </location>
</feature>
<feature type="region of interest" description="Disordered" evidence="10">
    <location>
        <begin position="504"/>
        <end position="655"/>
    </location>
</feature>
<dbReference type="PROSITE" id="PS51676">
    <property type="entry name" value="FF"/>
    <property type="match status" value="4"/>
</dbReference>
<feature type="domain" description="WW" evidence="12">
    <location>
        <begin position="699"/>
        <end position="726"/>
    </location>
</feature>
<evidence type="ECO:0000256" key="6">
    <source>
        <dbReference type="ARBA" id="ARBA00056384"/>
    </source>
</evidence>
<feature type="transmembrane region" description="Helical" evidence="11">
    <location>
        <begin position="331"/>
        <end position="349"/>
    </location>
</feature>
<keyword evidence="11" id="KW-0812">Transmembrane</keyword>
<dbReference type="Pfam" id="PF25432">
    <property type="entry name" value="FF_PRPF40A"/>
    <property type="match status" value="1"/>
</dbReference>
<feature type="domain" description="WW" evidence="12">
    <location>
        <begin position="734"/>
        <end position="767"/>
    </location>
</feature>
<dbReference type="InterPro" id="IPR036020">
    <property type="entry name" value="WW_dom_sf"/>
</dbReference>
<comment type="similarity">
    <text evidence="7">Belongs to the PRPF40 family.</text>
</comment>
<dbReference type="Gene3D" id="1.10.10.440">
    <property type="entry name" value="FF domain"/>
    <property type="match status" value="4"/>
</dbReference>
<dbReference type="SUPFAM" id="SSF81698">
    <property type="entry name" value="FF domain"/>
    <property type="match status" value="4"/>
</dbReference>
<organism evidence="14 15">
    <name type="scientific">Forsythia ovata</name>
    <dbReference type="NCBI Taxonomy" id="205694"/>
    <lineage>
        <taxon>Eukaryota</taxon>
        <taxon>Viridiplantae</taxon>
        <taxon>Streptophyta</taxon>
        <taxon>Embryophyta</taxon>
        <taxon>Tracheophyta</taxon>
        <taxon>Spermatophyta</taxon>
        <taxon>Magnoliopsida</taxon>
        <taxon>eudicotyledons</taxon>
        <taxon>Gunneridae</taxon>
        <taxon>Pentapetalae</taxon>
        <taxon>asterids</taxon>
        <taxon>lamiids</taxon>
        <taxon>Lamiales</taxon>
        <taxon>Oleaceae</taxon>
        <taxon>Forsythieae</taxon>
        <taxon>Forsythia</taxon>
    </lineage>
</organism>
<dbReference type="InterPro" id="IPR002713">
    <property type="entry name" value="FF_domain"/>
</dbReference>
<dbReference type="GO" id="GO:0006397">
    <property type="term" value="P:mRNA processing"/>
    <property type="evidence" value="ECO:0007669"/>
    <property type="project" value="UniProtKB-KW"/>
</dbReference>
<evidence type="ECO:0000256" key="5">
    <source>
        <dbReference type="ARBA" id="ARBA00023242"/>
    </source>
</evidence>
<feature type="compositionally biased region" description="Polar residues" evidence="10">
    <location>
        <begin position="607"/>
        <end position="655"/>
    </location>
</feature>
<dbReference type="SUPFAM" id="SSF51045">
    <property type="entry name" value="WW domain"/>
    <property type="match status" value="2"/>
</dbReference>
<dbReference type="Gene3D" id="2.20.70.10">
    <property type="match status" value="2"/>
</dbReference>
<dbReference type="CDD" id="cd06160">
    <property type="entry name" value="S2P-M50_like_2"/>
    <property type="match status" value="1"/>
</dbReference>
<feature type="compositionally biased region" description="Basic residues" evidence="10">
    <location>
        <begin position="1430"/>
        <end position="1440"/>
    </location>
</feature>
<evidence type="ECO:0000256" key="11">
    <source>
        <dbReference type="SAM" id="Phobius"/>
    </source>
</evidence>
<feature type="transmembrane region" description="Helical" evidence="11">
    <location>
        <begin position="261"/>
        <end position="281"/>
    </location>
</feature>
<feature type="compositionally biased region" description="Polar residues" evidence="10">
    <location>
        <begin position="574"/>
        <end position="596"/>
    </location>
</feature>
<evidence type="ECO:0000256" key="3">
    <source>
        <dbReference type="ARBA" id="ARBA00022737"/>
    </source>
</evidence>
<evidence type="ECO:0000256" key="10">
    <source>
        <dbReference type="SAM" id="MobiDB-lite"/>
    </source>
</evidence>
<gene>
    <name evidence="14" type="ORF">Fot_18667</name>
</gene>
<dbReference type="Pfam" id="PF01846">
    <property type="entry name" value="FF"/>
    <property type="match status" value="4"/>
</dbReference>
<evidence type="ECO:0000256" key="4">
    <source>
        <dbReference type="ARBA" id="ARBA00023187"/>
    </source>
</evidence>
<feature type="domain" description="FF" evidence="13">
    <location>
        <begin position="940"/>
        <end position="994"/>
    </location>
</feature>
<evidence type="ECO:0000256" key="1">
    <source>
        <dbReference type="ARBA" id="ARBA00004123"/>
    </source>
</evidence>
<keyword evidence="9" id="KW-0175">Coiled coil</keyword>
<reference evidence="15" key="1">
    <citation type="submission" date="2024-07" db="EMBL/GenBank/DDBJ databases">
        <title>Two chromosome-level genome assemblies of Korean endemic species Abeliophyllum distichum and Forsythia ovata (Oleaceae).</title>
        <authorList>
            <person name="Jang H."/>
        </authorList>
    </citation>
    <scope>NUCLEOTIDE SEQUENCE [LARGE SCALE GENOMIC DNA]</scope>
</reference>
<feature type="compositionally biased region" description="Low complexity" evidence="10">
    <location>
        <begin position="562"/>
        <end position="573"/>
    </location>
</feature>
<name>A0ABD1VJ81_9LAMI</name>
<feature type="compositionally biased region" description="Basic and acidic residues" evidence="10">
    <location>
        <begin position="1338"/>
        <end position="1363"/>
    </location>
</feature>
<comment type="function">
    <text evidence="6">Binds the phosphorylated C-terminal domain (CTD) of the largest subunit of RNA polymerase II and functions as a scaffold for RNA processing machineries. May be involved in pre-mRNA splicing.</text>
</comment>
<keyword evidence="5" id="KW-0539">Nucleus</keyword>
<comment type="subunit">
    <text evidence="8">Interacts (via the WW domains) with the phosphorylated C-terminal domain of NRPB1 (via CTD domain).</text>
</comment>
<feature type="transmembrane region" description="Helical" evidence="11">
    <location>
        <begin position="155"/>
        <end position="179"/>
    </location>
</feature>
<dbReference type="InterPro" id="IPR039726">
    <property type="entry name" value="Prp40-like"/>
</dbReference>
<feature type="compositionally biased region" description="Pro residues" evidence="10">
    <location>
        <begin position="520"/>
        <end position="529"/>
    </location>
</feature>
<feature type="compositionally biased region" description="Basic and acidic residues" evidence="10">
    <location>
        <begin position="1372"/>
        <end position="1388"/>
    </location>
</feature>
<dbReference type="GO" id="GO:0070063">
    <property type="term" value="F:RNA polymerase binding"/>
    <property type="evidence" value="ECO:0007669"/>
    <property type="project" value="UniProtKB-ARBA"/>
</dbReference>
<feature type="region of interest" description="Disordered" evidence="10">
    <location>
        <begin position="1338"/>
        <end position="1489"/>
    </location>
</feature>
<evidence type="ECO:0000313" key="14">
    <source>
        <dbReference type="EMBL" id="KAL2537276.1"/>
    </source>
</evidence>
<dbReference type="PANTHER" id="PTHR11864">
    <property type="entry name" value="PRE-MRNA-PROCESSING PROTEIN PRP40"/>
    <property type="match status" value="1"/>
</dbReference>
<dbReference type="PROSITE" id="PS50020">
    <property type="entry name" value="WW_DOMAIN_2"/>
    <property type="match status" value="2"/>
</dbReference>
<keyword evidence="11" id="KW-0472">Membrane</keyword>
<evidence type="ECO:0000256" key="8">
    <source>
        <dbReference type="ARBA" id="ARBA00064817"/>
    </source>
</evidence>
<keyword evidence="11" id="KW-1133">Transmembrane helix</keyword>
<feature type="compositionally biased region" description="Low complexity" evidence="10">
    <location>
        <begin position="913"/>
        <end position="922"/>
    </location>
</feature>
<feature type="compositionally biased region" description="Polar residues" evidence="10">
    <location>
        <begin position="804"/>
        <end position="813"/>
    </location>
</feature>
<feature type="coiled-coil region" evidence="9">
    <location>
        <begin position="1120"/>
        <end position="1152"/>
    </location>
</feature>
<feature type="transmembrane region" description="Helical" evidence="11">
    <location>
        <begin position="370"/>
        <end position="396"/>
    </location>
</feature>
<keyword evidence="3" id="KW-0677">Repeat</keyword>
<proteinExistence type="inferred from homology"/>
<feature type="compositionally biased region" description="Basic and acidic residues" evidence="10">
    <location>
        <begin position="1470"/>
        <end position="1489"/>
    </location>
</feature>
<feature type="transmembrane region" description="Helical" evidence="11">
    <location>
        <begin position="191"/>
        <end position="209"/>
    </location>
</feature>
<feature type="domain" description="FF" evidence="13">
    <location>
        <begin position="1007"/>
        <end position="1062"/>
    </location>
</feature>
<feature type="region of interest" description="Disordered" evidence="10">
    <location>
        <begin position="877"/>
        <end position="925"/>
    </location>
</feature>
<dbReference type="EMBL" id="JBFOLJ010000005">
    <property type="protein sequence ID" value="KAL2537276.1"/>
    <property type="molecule type" value="Genomic_DNA"/>
</dbReference>
<dbReference type="Proteomes" id="UP001604277">
    <property type="component" value="Unassembled WGS sequence"/>
</dbReference>
<evidence type="ECO:0000259" key="13">
    <source>
        <dbReference type="PROSITE" id="PS51676"/>
    </source>
</evidence>
<feature type="compositionally biased region" description="Basic and acidic residues" evidence="10">
    <location>
        <begin position="1418"/>
        <end position="1429"/>
    </location>
</feature>
<feature type="domain" description="FF" evidence="13">
    <location>
        <begin position="1147"/>
        <end position="1210"/>
    </location>
</feature>
<dbReference type="InterPro" id="IPR036517">
    <property type="entry name" value="FF_domain_sf"/>
</dbReference>
<comment type="subcellular location">
    <subcellularLocation>
        <location evidence="1">Nucleus</location>
    </subcellularLocation>
</comment>
<feature type="region of interest" description="Disordered" evidence="10">
    <location>
        <begin position="804"/>
        <end position="825"/>
    </location>
</feature>
<dbReference type="PANTHER" id="PTHR11864:SF0">
    <property type="entry name" value="PRP40 PRE-MRNA PROCESSING FACTOR 40 HOMOLOG A (YEAST)"/>
    <property type="match status" value="1"/>
</dbReference>
<evidence type="ECO:0000256" key="2">
    <source>
        <dbReference type="ARBA" id="ARBA00022664"/>
    </source>
</evidence>
<dbReference type="FunFam" id="1.10.10.440:FF:000024">
    <property type="entry name" value="Pre-mRNA-processing protein 40A"/>
    <property type="match status" value="1"/>
</dbReference>
<accession>A0ABD1VJ81</accession>
<keyword evidence="4" id="KW-0508">mRNA splicing</keyword>
<dbReference type="SMART" id="SM00441">
    <property type="entry name" value="FF"/>
    <property type="match status" value="4"/>
</dbReference>
<feature type="domain" description="FF" evidence="13">
    <location>
        <begin position="1068"/>
        <end position="1129"/>
    </location>
</feature>
<feature type="compositionally biased region" description="Basic residues" evidence="10">
    <location>
        <begin position="1459"/>
        <end position="1469"/>
    </location>
</feature>
<dbReference type="InterPro" id="IPR001202">
    <property type="entry name" value="WW_dom"/>
</dbReference>
<dbReference type="CDD" id="cd00201">
    <property type="entry name" value="WW"/>
    <property type="match status" value="2"/>
</dbReference>
<keyword evidence="15" id="KW-1185">Reference proteome</keyword>
<dbReference type="GO" id="GO:0005634">
    <property type="term" value="C:nucleus"/>
    <property type="evidence" value="ECO:0007669"/>
    <property type="project" value="UniProtKB-SubCell"/>
</dbReference>
<dbReference type="Pfam" id="PF00397">
    <property type="entry name" value="WW"/>
    <property type="match status" value="1"/>
</dbReference>
<protein>
    <submittedName>
        <fullName evidence="14">Pre-mRNA-proCES</fullName>
    </submittedName>
</protein>
<sequence length="1489" mass="167609">MGNPSIEAAIKLEKKRADRKLKELDRERSDNPLVGFFNKLVRDNLSREKERLEKAEETFKSLDLNKLKSCFGFDTFFATDVRRFGDGGIFIGNLRKPIEEVIPKLEKKLSEAVGREVVVWFMEEKTNDITKQACVVQPKAEMDLQFEATKLSTPWGYVSAVALCVTTFGTIALTSGFFLKPDATINDYLTGVAPLFGGFLTILGVSEITTRVTSARYGVKLSPSFLVPSSWTGCLGVMNNYESLLPNKKALFDIPVARTASAYLTSLVLAIAAFISDGSFNGGDNALYIRPQFFYNNPLLSFIQYVVGPYTDDLGNVLPYAVEGVGVPVDPLAFAGLLGMVVTSLNLLPCGRLEGGRIAQAMFGRSTATLLSFATSLLLGIGGLSGSVLCLAWGLFATFFRGGEEIPAKDEITPLGSDRNWPFPEMANNPQFSGAQPFRPRMINPVGPPPSPLPPISVQFRPVVPPPPPQPYVPMPSQQFQPVGHSNIGMPPHPSHIQFPQPVPPPPPARPGLAGHVLPQPQPIPPPDFQPNNFTSVPPQPQHHMPISNNFMPSFGGPRIPLSSSYNLSSSSSGPQQINADSTTQHQPMFQTNNPSFPAGGQPWFPSGNQNIQSAMPSQQTGEQSAGGQPWYSTGDQNVKSVTPPGQTGEQNAGGQFWFSSGNQNMKSGTPEQTREQSAGIVNSEKIRPDPVDKASSVWIQHTARNGKKYYYSRRTGLSSWEKPVELMTEIERADASTDWREFTTPEGRKFYYNKVTKKSKWAIPDELQLARKRAKVDSYEGTPTVNDVNSDASADVAVSGVKASNHNANNSPFPADNVESSPIPVAPAANPQCIVTSGSSSVPLEVATVKADATGLQTTLETTTITAVSDRAVTTQANATPIRTSDNTPSQDAAPSTADATSPRNIEESMESEGISGSGSINVPEEKIVEQGPVVHESKLEAKNAFKVLLETANVGPDWTWDQAMRAIINDRRYGALRTLGERKQAFNEFVGQKKKQEAEERRARQKKAREDFKKMLEKSKDLTTSIRWSKAMSIFENDERFKAVERAKDREDLFKDFMEELEKKARTKALEEHKRHRVEYIEFLKSCDFIKASSQWRKVQDRLEADERCSRLEKIERLEIFQEYIRDLEKEEEEQRKLRMEELRKAERKNRDEFRKLMHEHVANGILTAKTHWRDYCLKVKDSPAYLEVSSNTSGSTAKDLFEDVIEDLGKQYDDDKLQIKDELKMKKISLSSTWTLEDFKAAILKNISLPGISDINLKLTFDELLERAKEKEEKEAKKRKRLADDLYDFLYSSKEITTSSRWEDCKSLVEDRFTGEESFFQEIFDEVITELKEKSKEKERKRKEEKAKKEKERKEKEKRKEREKKKREKGVENRKGKERVKKDGTESDESESYSLEDNRRSGRDKDKKHRKRHRDSFDDNEKDRFTSHRHSVEHKKSKQTEKHLQTSDTDSESQQKRHRRDRKHSYRSSDPEEHKETELGEDGEVR</sequence>
<dbReference type="GO" id="GO:0008380">
    <property type="term" value="P:RNA splicing"/>
    <property type="evidence" value="ECO:0007669"/>
    <property type="project" value="UniProtKB-KW"/>
</dbReference>
<evidence type="ECO:0000256" key="9">
    <source>
        <dbReference type="SAM" id="Coils"/>
    </source>
</evidence>
<evidence type="ECO:0000259" key="12">
    <source>
        <dbReference type="PROSITE" id="PS50020"/>
    </source>
</evidence>
<dbReference type="PROSITE" id="PS01159">
    <property type="entry name" value="WW_DOMAIN_1"/>
    <property type="match status" value="1"/>
</dbReference>
<dbReference type="FunFam" id="1.10.10.440:FF:000013">
    <property type="entry name" value="pre-mRNA-processing protein 40A isoform X1"/>
    <property type="match status" value="1"/>
</dbReference>
<dbReference type="SMART" id="SM00456">
    <property type="entry name" value="WW"/>
    <property type="match status" value="2"/>
</dbReference>
<feature type="compositionally biased region" description="Basic and acidic residues" evidence="10">
    <location>
        <begin position="1399"/>
        <end position="1408"/>
    </location>
</feature>
<comment type="caution">
    <text evidence="14">The sequence shown here is derived from an EMBL/GenBank/DDBJ whole genome shotgun (WGS) entry which is preliminary data.</text>
</comment>
<feature type="compositionally biased region" description="Polar residues" evidence="10">
    <location>
        <begin position="877"/>
        <end position="905"/>
    </location>
</feature>